<dbReference type="GO" id="GO:0006412">
    <property type="term" value="P:translation"/>
    <property type="evidence" value="ECO:0007669"/>
    <property type="project" value="InterPro"/>
</dbReference>
<dbReference type="EMBL" id="OU896709">
    <property type="protein sequence ID" value="CAH1159708.1"/>
    <property type="molecule type" value="Genomic_DNA"/>
</dbReference>
<evidence type="ECO:0000256" key="6">
    <source>
        <dbReference type="ARBA" id="ARBA00023274"/>
    </source>
</evidence>
<evidence type="ECO:0000256" key="4">
    <source>
        <dbReference type="ARBA" id="ARBA00022980"/>
    </source>
</evidence>
<dbReference type="InterPro" id="IPR038657">
    <property type="entry name" value="Ribosomal_bL19_sf"/>
</dbReference>
<keyword evidence="6" id="KW-0687">Ribonucleoprotein</keyword>
<dbReference type="Proteomes" id="UP001153737">
    <property type="component" value="Chromosome 3"/>
</dbReference>
<dbReference type="PANTHER" id="PTHR15680:SF9">
    <property type="entry name" value="LARGE RIBOSOMAL SUBUNIT PROTEIN BL19M"/>
    <property type="match status" value="1"/>
</dbReference>
<dbReference type="AlphaFoldDB" id="A0A9P0DNP5"/>
<dbReference type="InterPro" id="IPR008991">
    <property type="entry name" value="Translation_prot_SH3-like_sf"/>
</dbReference>
<sequence>MFQSSLKMCVRLSSTSREGLRRISSSIKPVGAHSVRSKPDSLKQEILEYRHVYPEFLPDPKFEFRNSVREKLERNDMIARRQNIDIPEFYVGSIMAVESSDPHTPGKTHRFVGICIQRGGCGLRAHFTLRNVIDHQGVEVQYEMYDPTIHKVDVLKLEKRLDDELLYLRDALPEYSTFDPNMEPEILSEGTSVPVNTIKVKLKPKPWLERWERKNLQGVQDLELDEKFYKKAEEVATPWEKYDLMKEYMRTIPVEEQTEIYGELQTKLQKLNAQGKKMKRKRVFVKPTKLA</sequence>
<name>A0A9P0DNP5_PHACE</name>
<protein>
    <recommendedName>
        <fullName evidence="7">Large ribosomal subunit protein bL19m</fullName>
    </recommendedName>
    <alternativeName>
        <fullName evidence="8">39S ribosomal protein L19, mitochondrial</fullName>
    </alternativeName>
</protein>
<dbReference type="GO" id="GO:0003735">
    <property type="term" value="F:structural constituent of ribosome"/>
    <property type="evidence" value="ECO:0007669"/>
    <property type="project" value="InterPro"/>
</dbReference>
<feature type="coiled-coil region" evidence="9">
    <location>
        <begin position="254"/>
        <end position="281"/>
    </location>
</feature>
<evidence type="ECO:0000256" key="2">
    <source>
        <dbReference type="ARBA" id="ARBA00005781"/>
    </source>
</evidence>
<keyword evidence="4" id="KW-0689">Ribosomal protein</keyword>
<evidence type="ECO:0000256" key="9">
    <source>
        <dbReference type="SAM" id="Coils"/>
    </source>
</evidence>
<dbReference type="Pfam" id="PF01245">
    <property type="entry name" value="Ribosomal_L19"/>
    <property type="match status" value="1"/>
</dbReference>
<dbReference type="Gene3D" id="2.30.30.790">
    <property type="match status" value="1"/>
</dbReference>
<keyword evidence="9" id="KW-0175">Coiled coil</keyword>
<reference evidence="10" key="2">
    <citation type="submission" date="2022-10" db="EMBL/GenBank/DDBJ databases">
        <authorList>
            <consortium name="ENA_rothamsted_submissions"/>
            <consortium name="culmorum"/>
            <person name="King R."/>
        </authorList>
    </citation>
    <scope>NUCLEOTIDE SEQUENCE</scope>
</reference>
<evidence type="ECO:0000313" key="11">
    <source>
        <dbReference type="Proteomes" id="UP001153737"/>
    </source>
</evidence>
<dbReference type="GO" id="GO:0005762">
    <property type="term" value="C:mitochondrial large ribosomal subunit"/>
    <property type="evidence" value="ECO:0007669"/>
    <property type="project" value="TreeGrafter"/>
</dbReference>
<dbReference type="PANTHER" id="PTHR15680">
    <property type="entry name" value="RIBOSOMAL PROTEIN L19"/>
    <property type="match status" value="1"/>
</dbReference>
<dbReference type="FunFam" id="2.30.30.790:FF:000002">
    <property type="entry name" value="39S ribosomal protein L19, mitochondrial"/>
    <property type="match status" value="1"/>
</dbReference>
<evidence type="ECO:0000256" key="5">
    <source>
        <dbReference type="ARBA" id="ARBA00023128"/>
    </source>
</evidence>
<evidence type="ECO:0000313" key="10">
    <source>
        <dbReference type="EMBL" id="CAH1159708.1"/>
    </source>
</evidence>
<reference evidence="10" key="1">
    <citation type="submission" date="2022-01" db="EMBL/GenBank/DDBJ databases">
        <authorList>
            <person name="King R."/>
        </authorList>
    </citation>
    <scope>NUCLEOTIDE SEQUENCE</scope>
</reference>
<dbReference type="OrthoDB" id="432645at2759"/>
<keyword evidence="11" id="KW-1185">Reference proteome</keyword>
<dbReference type="InterPro" id="IPR001857">
    <property type="entry name" value="Ribosomal_bL19"/>
</dbReference>
<comment type="subcellular location">
    <subcellularLocation>
        <location evidence="1">Mitochondrion</location>
    </subcellularLocation>
</comment>
<proteinExistence type="inferred from homology"/>
<dbReference type="SUPFAM" id="SSF50104">
    <property type="entry name" value="Translation proteins SH3-like domain"/>
    <property type="match status" value="1"/>
</dbReference>
<evidence type="ECO:0000256" key="8">
    <source>
        <dbReference type="ARBA" id="ARBA00035359"/>
    </source>
</evidence>
<gene>
    <name evidence="10" type="ORF">PHAECO_LOCUS6999</name>
</gene>
<evidence type="ECO:0000256" key="7">
    <source>
        <dbReference type="ARBA" id="ARBA00035288"/>
    </source>
</evidence>
<comment type="similarity">
    <text evidence="2">Belongs to the bacterial ribosomal protein bL19 family.</text>
</comment>
<organism evidence="10 11">
    <name type="scientific">Phaedon cochleariae</name>
    <name type="common">Mustard beetle</name>
    <dbReference type="NCBI Taxonomy" id="80249"/>
    <lineage>
        <taxon>Eukaryota</taxon>
        <taxon>Metazoa</taxon>
        <taxon>Ecdysozoa</taxon>
        <taxon>Arthropoda</taxon>
        <taxon>Hexapoda</taxon>
        <taxon>Insecta</taxon>
        <taxon>Pterygota</taxon>
        <taxon>Neoptera</taxon>
        <taxon>Endopterygota</taxon>
        <taxon>Coleoptera</taxon>
        <taxon>Polyphaga</taxon>
        <taxon>Cucujiformia</taxon>
        <taxon>Chrysomeloidea</taxon>
        <taxon>Chrysomelidae</taxon>
        <taxon>Chrysomelinae</taxon>
        <taxon>Chrysomelini</taxon>
        <taxon>Phaedon</taxon>
    </lineage>
</organism>
<evidence type="ECO:0000256" key="3">
    <source>
        <dbReference type="ARBA" id="ARBA00022946"/>
    </source>
</evidence>
<keyword evidence="3" id="KW-0809">Transit peptide</keyword>
<keyword evidence="5" id="KW-0496">Mitochondrion</keyword>
<accession>A0A9P0DNP5</accession>
<evidence type="ECO:0000256" key="1">
    <source>
        <dbReference type="ARBA" id="ARBA00004173"/>
    </source>
</evidence>